<evidence type="ECO:0000313" key="5">
    <source>
        <dbReference type="Proteomes" id="UP001431010"/>
    </source>
</evidence>
<evidence type="ECO:0000259" key="2">
    <source>
        <dbReference type="Pfam" id="PF00501"/>
    </source>
</evidence>
<accession>A0ABY3RGV8</accession>
<dbReference type="InterPro" id="IPR020845">
    <property type="entry name" value="AMP-binding_CS"/>
</dbReference>
<organism evidence="4 5">
    <name type="scientific">Bradyrhizobium ontarionense</name>
    <dbReference type="NCBI Taxonomy" id="2898149"/>
    <lineage>
        <taxon>Bacteria</taxon>
        <taxon>Pseudomonadati</taxon>
        <taxon>Pseudomonadota</taxon>
        <taxon>Alphaproteobacteria</taxon>
        <taxon>Hyphomicrobiales</taxon>
        <taxon>Nitrobacteraceae</taxon>
        <taxon>Bradyrhizobium</taxon>
    </lineage>
</organism>
<evidence type="ECO:0000313" key="4">
    <source>
        <dbReference type="EMBL" id="UFZ06715.1"/>
    </source>
</evidence>
<dbReference type="Pfam" id="PF13193">
    <property type="entry name" value="AMP-binding_C"/>
    <property type="match status" value="1"/>
</dbReference>
<dbReference type="SUPFAM" id="SSF56801">
    <property type="entry name" value="Acetyl-CoA synthetase-like"/>
    <property type="match status" value="1"/>
</dbReference>
<feature type="domain" description="AMP-binding enzyme C-terminal" evidence="3">
    <location>
        <begin position="393"/>
        <end position="468"/>
    </location>
</feature>
<dbReference type="Pfam" id="PF00501">
    <property type="entry name" value="AMP-binding"/>
    <property type="match status" value="1"/>
</dbReference>
<gene>
    <name evidence="4" type="ORF">LQG66_10610</name>
</gene>
<dbReference type="EMBL" id="CP088156">
    <property type="protein sequence ID" value="UFZ06715.1"/>
    <property type="molecule type" value="Genomic_DNA"/>
</dbReference>
<keyword evidence="4" id="KW-0436">Ligase</keyword>
<keyword evidence="1" id="KW-1133">Transmembrane helix</keyword>
<keyword evidence="1" id="KW-0472">Membrane</keyword>
<dbReference type="InterPro" id="IPR042099">
    <property type="entry name" value="ANL_N_sf"/>
</dbReference>
<evidence type="ECO:0000259" key="3">
    <source>
        <dbReference type="Pfam" id="PF13193"/>
    </source>
</evidence>
<dbReference type="PANTHER" id="PTHR43767:SF10">
    <property type="entry name" value="SURFACTIN SYNTHASE SUBUNIT 1"/>
    <property type="match status" value="1"/>
</dbReference>
<reference evidence="4" key="1">
    <citation type="journal article" date="2024" name="Antonie Van Leeuwenhoek">
        <title>Bradyrhizobium ontarionense sp. nov., a novel bacterial symbiont isolated from Aeschynomene indica (Indian jointvetch), harbours photosynthesis, nitrogen fixation and nitrous oxide (N2O) reductase genes.</title>
        <authorList>
            <person name="Bromfield E.S.P."/>
            <person name="Cloutier S."/>
        </authorList>
    </citation>
    <scope>NUCLEOTIDE SEQUENCE</scope>
    <source>
        <strain evidence="4">A19</strain>
    </source>
</reference>
<dbReference type="InterPro" id="IPR025110">
    <property type="entry name" value="AMP-bd_C"/>
</dbReference>
<evidence type="ECO:0000256" key="1">
    <source>
        <dbReference type="SAM" id="Phobius"/>
    </source>
</evidence>
<feature type="transmembrane region" description="Helical" evidence="1">
    <location>
        <begin position="35"/>
        <end position="62"/>
    </location>
</feature>
<dbReference type="Proteomes" id="UP001431010">
    <property type="component" value="Chromosome"/>
</dbReference>
<dbReference type="GO" id="GO:0016874">
    <property type="term" value="F:ligase activity"/>
    <property type="evidence" value="ECO:0007669"/>
    <property type="project" value="UniProtKB-KW"/>
</dbReference>
<keyword evidence="1" id="KW-0812">Transmembrane</keyword>
<dbReference type="InterPro" id="IPR050237">
    <property type="entry name" value="ATP-dep_AMP-bd_enzyme"/>
</dbReference>
<dbReference type="InterPro" id="IPR000873">
    <property type="entry name" value="AMP-dep_synth/lig_dom"/>
</dbReference>
<sequence length="475" mass="52117">MKIDGARATYRELDDIGNQVAARLVDDGIRAGDRVAIYGAISVRLLGVVLGIFKAGAVLVGVHHTFGLRKLMFELQDSGACAVITDRAAELRELQSGITIYGCEDDFSAAVPERDCSFCREVREEDISVIFYTSGSTSRPKGVAVNHKNMIAAFKSVTGYLKNTSEDVVLSYSTLGSDYGFYNVMMPLMFGGTALVERALPDDPDEIIDLIDAHGVTGLQVFPPFIFHLLKATALGRRAPRSLRYISTSGQALPVKHIRRLREAWPSVQIFSNYGLTECKRVSFLPPDEIDQRPQSVGRAIPGVRTYLFGEDRSLMAEPGQVGELGVAGDLLMQKYWNMPEETSDRMIEGVAGEARVFLTGDLFRVDGQGYLYYVARKDDAFARSGFKVNPREIEQLLITHPAVSEAAVVPVADETVGHLPKALIVAEQATSITSQELVEYCTMHLDWHMVPAFVEFVPALPRTASGKTATRALS</sequence>
<proteinExistence type="predicted"/>
<dbReference type="PANTHER" id="PTHR43767">
    <property type="entry name" value="LONG-CHAIN-FATTY-ACID--COA LIGASE"/>
    <property type="match status" value="1"/>
</dbReference>
<dbReference type="InterPro" id="IPR045851">
    <property type="entry name" value="AMP-bd_C_sf"/>
</dbReference>
<protein>
    <submittedName>
        <fullName evidence="4">Acyl--CoA ligase</fullName>
    </submittedName>
</protein>
<feature type="domain" description="AMP-dependent synthetase/ligase" evidence="2">
    <location>
        <begin position="5"/>
        <end position="337"/>
    </location>
</feature>
<keyword evidence="5" id="KW-1185">Reference proteome</keyword>
<dbReference type="Gene3D" id="3.40.50.12780">
    <property type="entry name" value="N-terminal domain of ligase-like"/>
    <property type="match status" value="1"/>
</dbReference>
<dbReference type="PROSITE" id="PS00455">
    <property type="entry name" value="AMP_BINDING"/>
    <property type="match status" value="1"/>
</dbReference>
<name>A0ABY3RGV8_9BRAD</name>
<dbReference type="Gene3D" id="3.30.300.30">
    <property type="match status" value="1"/>
</dbReference>